<proteinExistence type="predicted"/>
<dbReference type="InterPro" id="IPR007730">
    <property type="entry name" value="SPOR-like_dom"/>
</dbReference>
<dbReference type="PROSITE" id="PS51724">
    <property type="entry name" value="SPOR"/>
    <property type="match status" value="1"/>
</dbReference>
<evidence type="ECO:0000259" key="1">
    <source>
        <dbReference type="PROSITE" id="PS51724"/>
    </source>
</evidence>
<dbReference type="Gene3D" id="3.30.70.1070">
    <property type="entry name" value="Sporulation related repeat"/>
    <property type="match status" value="1"/>
</dbReference>
<dbReference type="HOGENOM" id="CLU_061747_1_0_10"/>
<dbReference type="EMBL" id="AEPE02000006">
    <property type="protein sequence ID" value="EFZ36191.1"/>
    <property type="molecule type" value="Genomic_DNA"/>
</dbReference>
<dbReference type="InterPro" id="IPR036680">
    <property type="entry name" value="SPOR-like_sf"/>
</dbReference>
<dbReference type="Pfam" id="PF05036">
    <property type="entry name" value="SPOR"/>
    <property type="match status" value="1"/>
</dbReference>
<dbReference type="RefSeq" id="WP_004370482.1">
    <property type="nucleotide sequence ID" value="NZ_GL833119.1"/>
</dbReference>
<dbReference type="Pfam" id="PF18175">
    <property type="entry name" value="HU-CCDC81_bac_2"/>
    <property type="match status" value="1"/>
</dbReference>
<dbReference type="AlphaFoldDB" id="E7RSJ0"/>
<dbReference type="Proteomes" id="UP000005580">
    <property type="component" value="Unassembled WGS sequence"/>
</dbReference>
<feature type="domain" description="SPOR" evidence="1">
    <location>
        <begin position="277"/>
        <end position="353"/>
    </location>
</feature>
<dbReference type="InterPro" id="IPR041268">
    <property type="entry name" value="HU-CCDC81_bac_2"/>
</dbReference>
<dbReference type="STRING" id="28134.SAMN05444288_2146"/>
<sequence>MIELERHIEILLLSNDCVIVPEFGGFVTHHIEAYYDESDTMFFPPIRTIGFNPQLRINDSLLVQSYIEAYDISYPDAIKRIEEDVAELKQCIEINGQYIMNNVGVLGINEHGKYYFKACNAGILTPALYGLSSIEFLPLEHIKSAAQIDALHNLAIDTENVQTVEEKRATTLETEQIYNCQNKENEPSHHGYVKISILRNIAAVFIATIIFFLFSSPLGNQSALTTSGTQINTGLLYRILPKDYTTVPALTKINLGNKTVERKTIDRKSIATDTQKITKSTYHTIVMASHVTLKNAREYADRLHKRGFNDVWVYTNKHRTKVVLGKYNSEMKARTILNKLNDNSEFADCWLTTITEN</sequence>
<protein>
    <submittedName>
        <fullName evidence="2">Sporulation and cell division repeat protein</fullName>
    </submittedName>
</protein>
<keyword evidence="2" id="KW-0131">Cell cycle</keyword>
<evidence type="ECO:0000313" key="3">
    <source>
        <dbReference type="Proteomes" id="UP000005580"/>
    </source>
</evidence>
<name>E7RSJ0_9BACT</name>
<keyword evidence="3" id="KW-1185">Reference proteome</keyword>
<dbReference type="InterPro" id="IPR040495">
    <property type="entry name" value="HU-CCDC81_bac_1"/>
</dbReference>
<dbReference type="SUPFAM" id="SSF110997">
    <property type="entry name" value="Sporulation related repeat"/>
    <property type="match status" value="1"/>
</dbReference>
<dbReference type="GO" id="GO:0042834">
    <property type="term" value="F:peptidoglycan binding"/>
    <property type="evidence" value="ECO:0007669"/>
    <property type="project" value="InterPro"/>
</dbReference>
<reference evidence="2" key="1">
    <citation type="submission" date="2011-01" db="EMBL/GenBank/DDBJ databases">
        <authorList>
            <person name="Muzny D."/>
            <person name="Qin X."/>
            <person name="Buhay C."/>
            <person name="Dugan-Rocha S."/>
            <person name="Ding Y."/>
            <person name="Chen G."/>
            <person name="Hawes A."/>
            <person name="Holder M."/>
            <person name="Jhangiani S."/>
            <person name="Johnson A."/>
            <person name="Khan Z."/>
            <person name="Li Z."/>
            <person name="Liu W."/>
            <person name="Liu X."/>
            <person name="Perez L."/>
            <person name="Shen H."/>
            <person name="Wang Q."/>
            <person name="Watt J."/>
            <person name="Xi L."/>
            <person name="Xin Y."/>
            <person name="Zhou J."/>
            <person name="Deng J."/>
            <person name="Jiang H."/>
            <person name="Liu Y."/>
            <person name="Qu J."/>
            <person name="Song X.-Z."/>
            <person name="Zhang L."/>
            <person name="Villasana D."/>
            <person name="Johnson A."/>
            <person name="Liu J."/>
            <person name="Liyanage D."/>
            <person name="Lorensuhewa L."/>
            <person name="Robinson T."/>
            <person name="Song A."/>
            <person name="Song B.-B."/>
            <person name="Dinh H."/>
            <person name="Thornton R."/>
            <person name="Coyle M."/>
            <person name="Francisco L."/>
            <person name="Jackson L."/>
            <person name="Javaid M."/>
            <person name="Korchina V."/>
            <person name="Kovar C."/>
            <person name="Mata R."/>
            <person name="Mathew T."/>
            <person name="Ngo R."/>
            <person name="Nguyen L."/>
            <person name="Nguyen N."/>
            <person name="Okwuonu G."/>
            <person name="Ongeri F."/>
            <person name="Pham C."/>
            <person name="Simmons D."/>
            <person name="Wilczek-Boney K."/>
            <person name="Hale W."/>
            <person name="Jakkamsetti A."/>
            <person name="Pham P."/>
            <person name="Ruth R."/>
            <person name="San Lucas F."/>
            <person name="Warren J."/>
            <person name="Zhang J."/>
            <person name="Zhao Z."/>
            <person name="Zhou C."/>
            <person name="Zhu D."/>
            <person name="Lee S."/>
            <person name="Bess C."/>
            <person name="Blankenburg K."/>
            <person name="Forbes L."/>
            <person name="Fu Q."/>
            <person name="Gubbala S."/>
            <person name="Hirani K."/>
            <person name="Jayaseelan J.C."/>
            <person name="Lara F."/>
            <person name="Munidasa M."/>
            <person name="Palculict T."/>
            <person name="Patil S."/>
            <person name="Pu L.-L."/>
            <person name="Saada N."/>
            <person name="Tang L."/>
            <person name="Weissenberger G."/>
            <person name="Zhu Y."/>
            <person name="Hemphill L."/>
            <person name="Shang Y."/>
            <person name="Youmans B."/>
            <person name="Ayvaz T."/>
            <person name="Ross M."/>
            <person name="Santibanez J."/>
            <person name="Aqrawi P."/>
            <person name="Gross S."/>
            <person name="Joshi V."/>
            <person name="Fowler G."/>
            <person name="Nazareth L."/>
            <person name="Reid J."/>
            <person name="Worley K."/>
            <person name="Petrosino J."/>
            <person name="Highlander S."/>
            <person name="Gibbs R."/>
        </authorList>
    </citation>
    <scope>NUCLEOTIDE SEQUENCE [LARGE SCALE GENOMIC DNA]</scope>
    <source>
        <strain evidence="2">ATCC 33269</strain>
    </source>
</reference>
<comment type="caution">
    <text evidence="2">The sequence shown here is derived from an EMBL/GenBank/DDBJ whole genome shotgun (WGS) entry which is preliminary data.</text>
</comment>
<dbReference type="Pfam" id="PF18174">
    <property type="entry name" value="HU-CCDC81_bac_1"/>
    <property type="match status" value="1"/>
</dbReference>
<dbReference type="eggNOG" id="COG3147">
    <property type="taxonomic scope" value="Bacteria"/>
</dbReference>
<dbReference type="GO" id="GO:0051301">
    <property type="term" value="P:cell division"/>
    <property type="evidence" value="ECO:0007669"/>
    <property type="project" value="UniProtKB-KW"/>
</dbReference>
<keyword evidence="2" id="KW-0132">Cell division</keyword>
<gene>
    <name evidence="2" type="ORF">HMPREF0663_12258</name>
</gene>
<organism evidence="2 3">
    <name type="scientific">Hoylesella oralis ATCC 33269</name>
    <dbReference type="NCBI Taxonomy" id="873533"/>
    <lineage>
        <taxon>Bacteria</taxon>
        <taxon>Pseudomonadati</taxon>
        <taxon>Bacteroidota</taxon>
        <taxon>Bacteroidia</taxon>
        <taxon>Bacteroidales</taxon>
        <taxon>Prevotellaceae</taxon>
        <taxon>Hoylesella</taxon>
    </lineage>
</organism>
<accession>E7RSJ0</accession>
<evidence type="ECO:0000313" key="2">
    <source>
        <dbReference type="EMBL" id="EFZ36191.1"/>
    </source>
</evidence>